<evidence type="ECO:0008006" key="5">
    <source>
        <dbReference type="Google" id="ProtNLM"/>
    </source>
</evidence>
<dbReference type="Pfam" id="PF12571">
    <property type="entry name" value="Phage_tail_fib"/>
    <property type="match status" value="1"/>
</dbReference>
<feature type="domain" description="Phage tail fibre protein N-terminal" evidence="2">
    <location>
        <begin position="7"/>
        <end position="153"/>
    </location>
</feature>
<dbReference type="Proteomes" id="UP001320168">
    <property type="component" value="Unassembled WGS sequence"/>
</dbReference>
<dbReference type="RefSeq" id="WP_234269298.1">
    <property type="nucleotide sequence ID" value="NZ_JABFTX010000001.1"/>
</dbReference>
<name>A0ABS9A131_9GAMM</name>
<dbReference type="InterPro" id="IPR051934">
    <property type="entry name" value="Phage_Tail_Fiber_Structural"/>
</dbReference>
<keyword evidence="4" id="KW-1185">Reference proteome</keyword>
<sequence length="425" mass="45823">MIDENSTFGGFLTAIGEAKQANANALEIPWKLTHMLLGDANGTDPVPEHDQTQLINQRHRAAINQLSVDPANPAILIAEIVLPPNIGGWWIRELALEDEDGDFVAVANCPPSYKPLLAQGSGRNQVVRMHVVLSNTANVQLKIDPSVVLATRQYADNAIATHAGSRNHPAASTAAQGMVRMATSEETRQGTRTDRATHPAGIKSAIEEALSNGGYQFAAYDEERTYTTGEIVRSDGVFYEFYDRDQDGTVQGVDPTNSANRPHIWMQWDGVKPGTTVEWRSETLPEGYVENDGSEISRTDYRRIFAAFGTTYGAGNGSTTFAMPDDRGEFKRGLDRGRGVDPGRSISAHQMDQFQGHRFGTGSAGSTGSTMVNGLAEAGNENRSVVRVTGSGTALGIQSDGTNGTPRVGNQTRSRNNAVIYLTKA</sequence>
<accession>A0ABS9A131</accession>
<dbReference type="InterPro" id="IPR011083">
    <property type="entry name" value="Phage_tail_collar_dom"/>
</dbReference>
<dbReference type="PANTHER" id="PTHR35191:SF1">
    <property type="entry name" value="PROPHAGE SIDE TAIL FIBER PROTEIN HOMOLOG STFQ-RELATED"/>
    <property type="match status" value="1"/>
</dbReference>
<dbReference type="Gene3D" id="3.90.1340.10">
    <property type="entry name" value="Phage tail collar domain"/>
    <property type="match status" value="1"/>
</dbReference>
<feature type="domain" description="Phage tail collar" evidence="1">
    <location>
        <begin position="274"/>
        <end position="330"/>
    </location>
</feature>
<proteinExistence type="predicted"/>
<evidence type="ECO:0000313" key="3">
    <source>
        <dbReference type="EMBL" id="MCE8002537.1"/>
    </source>
</evidence>
<reference evidence="3 4" key="1">
    <citation type="journal article" date="2021" name="Front. Microbiol.">
        <title>Aerobic Denitrification and Heterotrophic Sulfur Oxidation in the Genus Halomonas Revealed by Six Novel Species Characterizations and Genome-Based Analysis.</title>
        <authorList>
            <person name="Wang L."/>
            <person name="Shao Z."/>
        </authorList>
    </citation>
    <scope>NUCLEOTIDE SEQUENCE [LARGE SCALE GENOMIC DNA]</scope>
    <source>
        <strain evidence="3 4">MCCC 1A11081</strain>
    </source>
</reference>
<comment type="caution">
    <text evidence="3">The sequence shown here is derived from an EMBL/GenBank/DDBJ whole genome shotgun (WGS) entry which is preliminary data.</text>
</comment>
<dbReference type="Pfam" id="PF07484">
    <property type="entry name" value="Collar"/>
    <property type="match status" value="1"/>
</dbReference>
<evidence type="ECO:0000313" key="4">
    <source>
        <dbReference type="Proteomes" id="UP001320168"/>
    </source>
</evidence>
<dbReference type="SUPFAM" id="SSF88874">
    <property type="entry name" value="Receptor-binding domain of short tail fibre protein gp12"/>
    <property type="match status" value="1"/>
</dbReference>
<dbReference type="InterPro" id="IPR037053">
    <property type="entry name" value="Phage_tail_collar_dom_sf"/>
</dbReference>
<gene>
    <name evidence="3" type="ORF">HOP53_06765</name>
</gene>
<dbReference type="PANTHER" id="PTHR35191">
    <property type="entry name" value="PROPHAGE SIDE TAIL FIBER PROTEIN HOMOLOG STFQ-RELATED"/>
    <property type="match status" value="1"/>
</dbReference>
<dbReference type="EMBL" id="JABFTX010000001">
    <property type="protein sequence ID" value="MCE8002537.1"/>
    <property type="molecule type" value="Genomic_DNA"/>
</dbReference>
<dbReference type="InterPro" id="IPR022225">
    <property type="entry name" value="Phage_tail_fibre_N"/>
</dbReference>
<organism evidence="3 4">
    <name type="scientific">Billgrantia ethanolica</name>
    <dbReference type="NCBI Taxonomy" id="2733486"/>
    <lineage>
        <taxon>Bacteria</taxon>
        <taxon>Pseudomonadati</taxon>
        <taxon>Pseudomonadota</taxon>
        <taxon>Gammaproteobacteria</taxon>
        <taxon>Oceanospirillales</taxon>
        <taxon>Halomonadaceae</taxon>
        <taxon>Billgrantia</taxon>
    </lineage>
</organism>
<protein>
    <recommendedName>
        <fullName evidence="5">Phage tail protein</fullName>
    </recommendedName>
</protein>
<evidence type="ECO:0000259" key="2">
    <source>
        <dbReference type="Pfam" id="PF12571"/>
    </source>
</evidence>
<evidence type="ECO:0000259" key="1">
    <source>
        <dbReference type="Pfam" id="PF07484"/>
    </source>
</evidence>